<proteinExistence type="predicted"/>
<feature type="domain" description="CST complex subunit Stn1 N-terminal" evidence="6">
    <location>
        <begin position="46"/>
        <end position="95"/>
    </location>
</feature>
<dbReference type="Pfam" id="PF10451">
    <property type="entry name" value="Stn1"/>
    <property type="match status" value="1"/>
</dbReference>
<dbReference type="InterPro" id="IPR018856">
    <property type="entry name" value="Stn1_N"/>
</dbReference>
<comment type="caution">
    <text evidence="7">The sequence shown here is derived from an EMBL/GenBank/DDBJ whole genome shotgun (WGS) entry which is preliminary data.</text>
</comment>
<name>A0A9W9H2D7_9EURO</name>
<evidence type="ECO:0000259" key="6">
    <source>
        <dbReference type="Pfam" id="PF10451"/>
    </source>
</evidence>
<dbReference type="Gene3D" id="2.40.50.140">
    <property type="entry name" value="Nucleic acid-binding proteins"/>
    <property type="match status" value="1"/>
</dbReference>
<feature type="region of interest" description="Disordered" evidence="5">
    <location>
        <begin position="101"/>
        <end position="132"/>
    </location>
</feature>
<evidence type="ECO:0000256" key="3">
    <source>
        <dbReference type="ARBA" id="ARBA00022895"/>
    </source>
</evidence>
<dbReference type="SUPFAM" id="SSF50249">
    <property type="entry name" value="Nucleic acid-binding proteins"/>
    <property type="match status" value="1"/>
</dbReference>
<organism evidence="7 8">
    <name type="scientific">Penicillium atrosanguineum</name>
    <dbReference type="NCBI Taxonomy" id="1132637"/>
    <lineage>
        <taxon>Eukaryota</taxon>
        <taxon>Fungi</taxon>
        <taxon>Dikarya</taxon>
        <taxon>Ascomycota</taxon>
        <taxon>Pezizomycotina</taxon>
        <taxon>Eurotiomycetes</taxon>
        <taxon>Eurotiomycetidae</taxon>
        <taxon>Eurotiales</taxon>
        <taxon>Aspergillaceae</taxon>
        <taxon>Penicillium</taxon>
    </lineage>
</organism>
<keyword evidence="3" id="KW-0779">Telomere</keyword>
<dbReference type="OrthoDB" id="77828at2759"/>
<evidence type="ECO:0000313" key="8">
    <source>
        <dbReference type="Proteomes" id="UP001147746"/>
    </source>
</evidence>
<sequence length="287" mass="33006">MEAEDDAESVFYPAFCFKASPTHFAWVKMAASDVHRLKRPEGFGGQTIFFYQNHPIRFVCIAGVIVARNEITRRTILTLDDSSGTTLEVVILHADPNVSAKNESVQASESGVHADEPALDTSERPPGLQSNQTVHVSATDRTPLDISSLVPGTMVKLKGTLSIYRQTMQLQLERFVLVSDTNAEMQFVDERVRFLVDVLSVPWMLLEEEIEQLRLEAEQGDIKAIEERKRVARRNKRRMEREARDQRHIQKRYEKEEKIRAKEAFVCKEDGERVMQDIRQKREYSEI</sequence>
<dbReference type="AlphaFoldDB" id="A0A9W9H2D7"/>
<evidence type="ECO:0000256" key="5">
    <source>
        <dbReference type="SAM" id="MobiDB-lite"/>
    </source>
</evidence>
<feature type="coiled-coil region" evidence="4">
    <location>
        <begin position="215"/>
        <end position="256"/>
    </location>
</feature>
<evidence type="ECO:0000256" key="4">
    <source>
        <dbReference type="SAM" id="Coils"/>
    </source>
</evidence>
<keyword evidence="4" id="KW-0175">Coiled coil</keyword>
<dbReference type="Proteomes" id="UP001147746">
    <property type="component" value="Unassembled WGS sequence"/>
</dbReference>
<evidence type="ECO:0000313" key="7">
    <source>
        <dbReference type="EMBL" id="KAJ5303294.1"/>
    </source>
</evidence>
<accession>A0A9W9H2D7</accession>
<comment type="subcellular location">
    <subcellularLocation>
        <location evidence="1">Chromosome</location>
        <location evidence="1">Telomere</location>
    </subcellularLocation>
</comment>
<gene>
    <name evidence="7" type="ORF">N7476_010093</name>
</gene>
<protein>
    <recommendedName>
        <fullName evidence="6">CST complex subunit Stn1 N-terminal domain-containing protein</fullName>
    </recommendedName>
</protein>
<reference evidence="7" key="1">
    <citation type="submission" date="2022-12" db="EMBL/GenBank/DDBJ databases">
        <authorList>
            <person name="Petersen C."/>
        </authorList>
    </citation>
    <scope>NUCLEOTIDE SEQUENCE</scope>
    <source>
        <strain evidence="7">IBT 21472</strain>
    </source>
</reference>
<reference evidence="7" key="2">
    <citation type="journal article" date="2023" name="IMA Fungus">
        <title>Comparative genomic study of the Penicillium genus elucidates a diverse pangenome and 15 lateral gene transfer events.</title>
        <authorList>
            <person name="Petersen C."/>
            <person name="Sorensen T."/>
            <person name="Nielsen M.R."/>
            <person name="Sondergaard T.E."/>
            <person name="Sorensen J.L."/>
            <person name="Fitzpatrick D.A."/>
            <person name="Frisvad J.C."/>
            <person name="Nielsen K.L."/>
        </authorList>
    </citation>
    <scope>NUCLEOTIDE SEQUENCE</scope>
    <source>
        <strain evidence="7">IBT 21472</strain>
    </source>
</reference>
<dbReference type="EMBL" id="JAPZBO010000009">
    <property type="protein sequence ID" value="KAJ5303294.1"/>
    <property type="molecule type" value="Genomic_DNA"/>
</dbReference>
<evidence type="ECO:0000256" key="2">
    <source>
        <dbReference type="ARBA" id="ARBA00022454"/>
    </source>
</evidence>
<keyword evidence="8" id="KW-1185">Reference proteome</keyword>
<evidence type="ECO:0000256" key="1">
    <source>
        <dbReference type="ARBA" id="ARBA00004574"/>
    </source>
</evidence>
<dbReference type="GO" id="GO:0000781">
    <property type="term" value="C:chromosome, telomeric region"/>
    <property type="evidence" value="ECO:0007669"/>
    <property type="project" value="UniProtKB-SubCell"/>
</dbReference>
<dbReference type="InterPro" id="IPR012340">
    <property type="entry name" value="NA-bd_OB-fold"/>
</dbReference>
<keyword evidence="2" id="KW-0158">Chromosome</keyword>